<dbReference type="FunFam" id="3.30.470.20:FF:000008">
    <property type="entry name" value="D-alanine--D-alanine ligase"/>
    <property type="match status" value="1"/>
</dbReference>
<evidence type="ECO:0000256" key="16">
    <source>
        <dbReference type="PROSITE-ProRule" id="PRU00409"/>
    </source>
</evidence>
<evidence type="ECO:0000256" key="12">
    <source>
        <dbReference type="HAMAP-Rule" id="MF_00047"/>
    </source>
</evidence>
<dbReference type="PANTHER" id="PTHR23132">
    <property type="entry name" value="D-ALANINE--D-ALANINE LIGASE"/>
    <property type="match status" value="1"/>
</dbReference>
<comment type="cofactor">
    <cofactor evidence="1">
        <name>Mn(2+)</name>
        <dbReference type="ChEBI" id="CHEBI:29035"/>
    </cofactor>
</comment>
<accession>A0A4V3CXK4</accession>
<name>A0A4V3CXK4_LABRH</name>
<keyword evidence="6 16" id="KW-0067">ATP-binding</keyword>
<evidence type="ECO:0000313" key="18">
    <source>
        <dbReference type="EMBL" id="TDP90628.1"/>
    </source>
</evidence>
<feature type="binding site" evidence="15">
    <location>
        <position position="313"/>
    </location>
    <ligand>
        <name>Mg(2+)</name>
        <dbReference type="ChEBI" id="CHEBI:18420"/>
        <label>2</label>
    </ligand>
</feature>
<keyword evidence="3 12" id="KW-0436">Ligase</keyword>
<dbReference type="InterPro" id="IPR011095">
    <property type="entry name" value="Dala_Dala_lig_C"/>
</dbReference>
<dbReference type="GO" id="GO:0071555">
    <property type="term" value="P:cell wall organization"/>
    <property type="evidence" value="ECO:0007669"/>
    <property type="project" value="UniProtKB-KW"/>
</dbReference>
<dbReference type="InterPro" id="IPR005905">
    <property type="entry name" value="D_ala_D_ala"/>
</dbReference>
<dbReference type="Gene3D" id="3.40.50.20">
    <property type="match status" value="1"/>
</dbReference>
<evidence type="ECO:0000256" key="14">
    <source>
        <dbReference type="PIRSR" id="PIRSR039102-2"/>
    </source>
</evidence>
<comment type="catalytic activity">
    <reaction evidence="12">
        <text>2 D-alanine + ATP = D-alanyl-D-alanine + ADP + phosphate + H(+)</text>
        <dbReference type="Rhea" id="RHEA:11224"/>
        <dbReference type="ChEBI" id="CHEBI:15378"/>
        <dbReference type="ChEBI" id="CHEBI:30616"/>
        <dbReference type="ChEBI" id="CHEBI:43474"/>
        <dbReference type="ChEBI" id="CHEBI:57416"/>
        <dbReference type="ChEBI" id="CHEBI:57822"/>
        <dbReference type="ChEBI" id="CHEBI:456216"/>
        <dbReference type="EC" id="6.3.2.4"/>
    </reaction>
</comment>
<keyword evidence="11 12" id="KW-0961">Cell wall biogenesis/degradation</keyword>
<feature type="active site" evidence="13">
    <location>
        <position position="186"/>
    </location>
</feature>
<dbReference type="InterPro" id="IPR013815">
    <property type="entry name" value="ATP_grasp_subdomain_1"/>
</dbReference>
<dbReference type="NCBIfam" id="NF002528">
    <property type="entry name" value="PRK01966.1-4"/>
    <property type="match status" value="1"/>
</dbReference>
<dbReference type="Pfam" id="PF07478">
    <property type="entry name" value="Dala_Dala_lig_C"/>
    <property type="match status" value="1"/>
</dbReference>
<evidence type="ECO:0000256" key="7">
    <source>
        <dbReference type="ARBA" id="ARBA00022842"/>
    </source>
</evidence>
<comment type="similarity">
    <text evidence="2 12">Belongs to the D-alanine--D-alanine ligase family.</text>
</comment>
<dbReference type="InterPro" id="IPR000291">
    <property type="entry name" value="D-Ala_lig_Van_CS"/>
</dbReference>
<feature type="domain" description="ATP-grasp" evidence="17">
    <location>
        <begin position="142"/>
        <end position="346"/>
    </location>
</feature>
<keyword evidence="5 14" id="KW-0547">Nucleotide-binding</keyword>
<comment type="subcellular location">
    <subcellularLocation>
        <location evidence="12">Cytoplasm</location>
    </subcellularLocation>
</comment>
<keyword evidence="10 15" id="KW-0464">Manganese</keyword>
<evidence type="ECO:0000256" key="2">
    <source>
        <dbReference type="ARBA" id="ARBA00010871"/>
    </source>
</evidence>
<gene>
    <name evidence="12" type="primary">ddl</name>
    <name evidence="18" type="ORF">EV186_110169</name>
</gene>
<dbReference type="Gene3D" id="3.30.470.20">
    <property type="entry name" value="ATP-grasp fold, B domain"/>
    <property type="match status" value="1"/>
</dbReference>
<dbReference type="GO" id="GO:0005524">
    <property type="term" value="F:ATP binding"/>
    <property type="evidence" value="ECO:0007669"/>
    <property type="project" value="UniProtKB-UniRule"/>
</dbReference>
<dbReference type="GO" id="GO:0008360">
    <property type="term" value="P:regulation of cell shape"/>
    <property type="evidence" value="ECO:0007669"/>
    <property type="project" value="UniProtKB-KW"/>
</dbReference>
<evidence type="ECO:0000256" key="9">
    <source>
        <dbReference type="ARBA" id="ARBA00022984"/>
    </source>
</evidence>
<feature type="binding site" evidence="14">
    <location>
        <position position="138"/>
    </location>
    <ligand>
        <name>ATP</name>
        <dbReference type="ChEBI" id="CHEBI:30616"/>
    </ligand>
</feature>
<feature type="binding site" evidence="15">
    <location>
        <position position="315"/>
    </location>
    <ligand>
        <name>Mg(2+)</name>
        <dbReference type="ChEBI" id="CHEBI:18420"/>
        <label>2</label>
    </ligand>
</feature>
<evidence type="ECO:0000256" key="4">
    <source>
        <dbReference type="ARBA" id="ARBA00022723"/>
    </source>
</evidence>
<dbReference type="InterPro" id="IPR016185">
    <property type="entry name" value="PreATP-grasp_dom_sf"/>
</dbReference>
<sequence length="358" mass="38517">MSEPKIRLAVLFGGRSGEHEVSCQSAASMLVSLDRDRYDVLPVRIGRDGVWASVAAMPDLTSTEEVLSWQQNGFPETRGTTPAASILATAVELMSCDVVFPALHGLCGEDGAVQAMLEGFEIPYVGNGIAASALSVDKEYTKKIAAGAGLAVADGVVLRRGQDDLAPADRDRLGLPVFVKPAREGSSIGVSKVEDWAELPQALDRARKSDEKVLVEAAVPGREIDIGVLERPDGAVEVSPPMEILPSTEHTFFDYEAKYTDSTTLFDVPAKLDPASTQAIGQDALHLFRELGCSGLLRVDFFLRPDGTRVVNEVNTFPGFTSVSQYPRMWQAAGLPYGDLLDVLVETALAKRSPRREG</sequence>
<dbReference type="Gene3D" id="3.30.1490.20">
    <property type="entry name" value="ATP-grasp fold, A domain"/>
    <property type="match status" value="1"/>
</dbReference>
<feature type="active site" evidence="13">
    <location>
        <position position="18"/>
    </location>
</feature>
<dbReference type="SUPFAM" id="SSF56059">
    <property type="entry name" value="Glutathione synthetase ATP-binding domain-like"/>
    <property type="match status" value="1"/>
</dbReference>
<keyword evidence="8 12" id="KW-0133">Cell shape</keyword>
<comment type="cofactor">
    <cofactor evidence="15">
        <name>Mg(2+)</name>
        <dbReference type="ChEBI" id="CHEBI:18420"/>
    </cofactor>
    <cofactor evidence="15">
        <name>Mn(2+)</name>
        <dbReference type="ChEBI" id="CHEBI:29035"/>
    </cofactor>
    <text evidence="15">Binds 2 magnesium or manganese ions per subunit.</text>
</comment>
<evidence type="ECO:0000256" key="13">
    <source>
        <dbReference type="PIRSR" id="PIRSR039102-1"/>
    </source>
</evidence>
<dbReference type="GO" id="GO:0046872">
    <property type="term" value="F:metal ion binding"/>
    <property type="evidence" value="ECO:0007669"/>
    <property type="project" value="UniProtKB-KW"/>
</dbReference>
<organism evidence="18 19">
    <name type="scientific">Labedaea rhizosphaerae</name>
    <dbReference type="NCBI Taxonomy" id="598644"/>
    <lineage>
        <taxon>Bacteria</taxon>
        <taxon>Bacillati</taxon>
        <taxon>Actinomycetota</taxon>
        <taxon>Actinomycetes</taxon>
        <taxon>Pseudonocardiales</taxon>
        <taxon>Pseudonocardiaceae</taxon>
        <taxon>Labedaea</taxon>
    </lineage>
</organism>
<keyword evidence="9 12" id="KW-0573">Peptidoglycan synthesis</keyword>
<feature type="binding site" evidence="14">
    <location>
        <begin position="312"/>
        <end position="313"/>
    </location>
    <ligand>
        <name>ATP</name>
        <dbReference type="ChEBI" id="CHEBI:30616"/>
    </ligand>
</feature>
<feature type="active site" evidence="13">
    <location>
        <position position="324"/>
    </location>
</feature>
<evidence type="ECO:0000256" key="6">
    <source>
        <dbReference type="ARBA" id="ARBA00022840"/>
    </source>
</evidence>
<evidence type="ECO:0000259" key="17">
    <source>
        <dbReference type="PROSITE" id="PS50975"/>
    </source>
</evidence>
<dbReference type="PIRSF" id="PIRSF039102">
    <property type="entry name" value="Ddl/VanB"/>
    <property type="match status" value="1"/>
</dbReference>
<dbReference type="UniPathway" id="UPA00219"/>
<evidence type="ECO:0000256" key="8">
    <source>
        <dbReference type="ARBA" id="ARBA00022960"/>
    </source>
</evidence>
<dbReference type="InterPro" id="IPR011761">
    <property type="entry name" value="ATP-grasp"/>
</dbReference>
<comment type="function">
    <text evidence="12">Cell wall formation.</text>
</comment>
<dbReference type="PANTHER" id="PTHR23132:SF25">
    <property type="entry name" value="D-ALANINE--D-ALANINE LIGASE A"/>
    <property type="match status" value="1"/>
</dbReference>
<dbReference type="NCBIfam" id="TIGR01205">
    <property type="entry name" value="D_ala_D_alaTIGR"/>
    <property type="match status" value="1"/>
</dbReference>
<dbReference type="SUPFAM" id="SSF52440">
    <property type="entry name" value="PreATP-grasp domain"/>
    <property type="match status" value="1"/>
</dbReference>
<comment type="caution">
    <text evidence="18">The sequence shown here is derived from an EMBL/GenBank/DDBJ whole genome shotgun (WGS) entry which is preliminary data.</text>
</comment>
<dbReference type="Pfam" id="PF01820">
    <property type="entry name" value="Dala_Dala_lig_N"/>
    <property type="match status" value="1"/>
</dbReference>
<keyword evidence="19" id="KW-1185">Reference proteome</keyword>
<feature type="binding site" evidence="14">
    <location>
        <begin position="216"/>
        <end position="223"/>
    </location>
    <ligand>
        <name>ATP</name>
        <dbReference type="ChEBI" id="CHEBI:30616"/>
    </ligand>
</feature>
<evidence type="ECO:0000256" key="10">
    <source>
        <dbReference type="ARBA" id="ARBA00023211"/>
    </source>
</evidence>
<dbReference type="EMBL" id="SNXZ01000010">
    <property type="protein sequence ID" value="TDP90628.1"/>
    <property type="molecule type" value="Genomic_DNA"/>
</dbReference>
<feature type="binding site" evidence="15">
    <location>
        <position position="313"/>
    </location>
    <ligand>
        <name>Mg(2+)</name>
        <dbReference type="ChEBI" id="CHEBI:18420"/>
        <label>1</label>
    </ligand>
</feature>
<dbReference type="EC" id="6.3.2.4" evidence="12"/>
<evidence type="ECO:0000256" key="15">
    <source>
        <dbReference type="PIRSR" id="PIRSR039102-3"/>
    </source>
</evidence>
<dbReference type="PROSITE" id="PS00843">
    <property type="entry name" value="DALA_DALA_LIGASE_1"/>
    <property type="match status" value="1"/>
</dbReference>
<feature type="binding site" evidence="15">
    <location>
        <position position="300"/>
    </location>
    <ligand>
        <name>Mg(2+)</name>
        <dbReference type="ChEBI" id="CHEBI:18420"/>
        <label>1</label>
    </ligand>
</feature>
<dbReference type="PROSITE" id="PS50975">
    <property type="entry name" value="ATP_GRASP"/>
    <property type="match status" value="1"/>
</dbReference>
<evidence type="ECO:0000256" key="1">
    <source>
        <dbReference type="ARBA" id="ARBA00001936"/>
    </source>
</evidence>
<evidence type="ECO:0000313" key="19">
    <source>
        <dbReference type="Proteomes" id="UP000295444"/>
    </source>
</evidence>
<protein>
    <recommendedName>
        <fullName evidence="12">D-alanine--D-alanine ligase</fullName>
        <ecNumber evidence="12">6.3.2.4</ecNumber>
    </recommendedName>
    <alternativeName>
        <fullName evidence="12">D-Ala-D-Ala ligase</fullName>
    </alternativeName>
    <alternativeName>
        <fullName evidence="12">D-alanylalanine synthetase</fullName>
    </alternativeName>
</protein>
<dbReference type="RefSeq" id="WP_133854136.1">
    <property type="nucleotide sequence ID" value="NZ_SNXZ01000010.1"/>
</dbReference>
<evidence type="ECO:0000256" key="5">
    <source>
        <dbReference type="ARBA" id="ARBA00022741"/>
    </source>
</evidence>
<feature type="binding site" evidence="14">
    <location>
        <begin position="186"/>
        <end position="187"/>
    </location>
    <ligand>
        <name>ATP</name>
        <dbReference type="ChEBI" id="CHEBI:30616"/>
    </ligand>
</feature>
<feature type="binding site" evidence="14">
    <location>
        <begin position="178"/>
        <end position="180"/>
    </location>
    <ligand>
        <name>ATP</name>
        <dbReference type="ChEBI" id="CHEBI:30616"/>
    </ligand>
</feature>
<dbReference type="AlphaFoldDB" id="A0A4V3CXK4"/>
<proteinExistence type="inferred from homology"/>
<dbReference type="OrthoDB" id="9813261at2"/>
<keyword evidence="12" id="KW-0963">Cytoplasm</keyword>
<dbReference type="Proteomes" id="UP000295444">
    <property type="component" value="Unassembled WGS sequence"/>
</dbReference>
<comment type="pathway">
    <text evidence="12">Cell wall biogenesis; peptidoglycan biosynthesis.</text>
</comment>
<dbReference type="HAMAP" id="MF_00047">
    <property type="entry name" value="Dala_Dala_lig"/>
    <property type="match status" value="1"/>
</dbReference>
<evidence type="ECO:0000256" key="11">
    <source>
        <dbReference type="ARBA" id="ARBA00023316"/>
    </source>
</evidence>
<dbReference type="InterPro" id="IPR011127">
    <property type="entry name" value="Dala_Dala_lig_N"/>
</dbReference>
<dbReference type="GO" id="GO:0009252">
    <property type="term" value="P:peptidoglycan biosynthetic process"/>
    <property type="evidence" value="ECO:0007669"/>
    <property type="project" value="UniProtKB-UniRule"/>
</dbReference>
<dbReference type="GO" id="GO:0008716">
    <property type="term" value="F:D-alanine-D-alanine ligase activity"/>
    <property type="evidence" value="ECO:0007669"/>
    <property type="project" value="UniProtKB-UniRule"/>
</dbReference>
<reference evidence="18 19" key="1">
    <citation type="submission" date="2019-03" db="EMBL/GenBank/DDBJ databases">
        <title>Genomic Encyclopedia of Type Strains, Phase IV (KMG-IV): sequencing the most valuable type-strain genomes for metagenomic binning, comparative biology and taxonomic classification.</title>
        <authorList>
            <person name="Goeker M."/>
        </authorList>
    </citation>
    <scope>NUCLEOTIDE SEQUENCE [LARGE SCALE GENOMIC DNA]</scope>
    <source>
        <strain evidence="18 19">DSM 45361</strain>
    </source>
</reference>
<evidence type="ECO:0000256" key="3">
    <source>
        <dbReference type="ARBA" id="ARBA00022598"/>
    </source>
</evidence>
<keyword evidence="4 15" id="KW-0479">Metal-binding</keyword>
<dbReference type="GO" id="GO:0005829">
    <property type="term" value="C:cytosol"/>
    <property type="evidence" value="ECO:0007669"/>
    <property type="project" value="TreeGrafter"/>
</dbReference>
<keyword evidence="7 15" id="KW-0460">Magnesium</keyword>